<comment type="subcellular location">
    <subcellularLocation>
        <location evidence="1">Chromosome</location>
        <location evidence="1">Centromere</location>
        <location evidence="1">Kinetochore</location>
    </subcellularLocation>
</comment>
<accession>A0AAV5R3U6</accession>
<evidence type="ECO:0000256" key="8">
    <source>
        <dbReference type="ARBA" id="ARBA00023306"/>
    </source>
</evidence>
<keyword evidence="5" id="KW-0498">Mitosis</keyword>
<comment type="similarity">
    <text evidence="2">Belongs to the mis12 family.</text>
</comment>
<keyword evidence="9" id="KW-0137">Centromere</keyword>
<keyword evidence="3" id="KW-0158">Chromosome</keyword>
<evidence type="ECO:0000256" key="2">
    <source>
        <dbReference type="ARBA" id="ARBA00008643"/>
    </source>
</evidence>
<dbReference type="GO" id="GO:0051301">
    <property type="term" value="P:cell division"/>
    <property type="evidence" value="ECO:0007669"/>
    <property type="project" value="UniProtKB-KW"/>
</dbReference>
<evidence type="ECO:0000256" key="1">
    <source>
        <dbReference type="ARBA" id="ARBA00004629"/>
    </source>
</evidence>
<keyword evidence="8" id="KW-0131">Cell cycle</keyword>
<reference evidence="10 11" key="1">
    <citation type="journal article" date="2023" name="Elife">
        <title>Identification of key yeast species and microbe-microbe interactions impacting larval growth of Drosophila in the wild.</title>
        <authorList>
            <person name="Mure A."/>
            <person name="Sugiura Y."/>
            <person name="Maeda R."/>
            <person name="Honda K."/>
            <person name="Sakurai N."/>
            <person name="Takahashi Y."/>
            <person name="Watada M."/>
            <person name="Katoh T."/>
            <person name="Gotoh A."/>
            <person name="Gotoh Y."/>
            <person name="Taniguchi I."/>
            <person name="Nakamura K."/>
            <person name="Hayashi T."/>
            <person name="Katayama T."/>
            <person name="Uemura T."/>
            <person name="Hattori Y."/>
        </authorList>
    </citation>
    <scope>NUCLEOTIDE SEQUENCE [LARGE SCALE GENOMIC DNA]</scope>
    <source>
        <strain evidence="10 11">PK-24</strain>
    </source>
</reference>
<keyword evidence="7" id="KW-0175">Coiled coil</keyword>
<gene>
    <name evidence="10" type="ORF">DAPK24_026950</name>
</gene>
<evidence type="ECO:0000256" key="6">
    <source>
        <dbReference type="ARBA" id="ARBA00022838"/>
    </source>
</evidence>
<sequence length="295" mass="34415">MLTEMSTVPDIEVRTTQLLIEHFGYKPISVIDDIINAINEIMYKCTEQLEQIFVDQKLQLDKERASKKSNDMEDDIIVDDVVEEKSYTIEDIRIGTATLESLLEHNINKNFDKFEVYALRNVFTLPENLIEEGYIRLRHHKLLNIDDENDGNQTVSQIESNINNKIERITQEIEYQRELQKVLTQSLIKFKKILALSKIIRRKLEMFMKNEQIVSNVMPIKDTILYLAKQTRETCQRMLSQKDELKDEKLIAKYGVDIGNNMGKNIDKIIEQIRSVDGTVDIDSQGYQSVLELLK</sequence>
<dbReference type="PANTHER" id="PTHR14527">
    <property type="entry name" value="PROTEIN MIS12 HOMOLOG"/>
    <property type="match status" value="1"/>
</dbReference>
<keyword evidence="6" id="KW-0995">Kinetochore</keyword>
<evidence type="ECO:0000256" key="5">
    <source>
        <dbReference type="ARBA" id="ARBA00022776"/>
    </source>
</evidence>
<keyword evidence="4" id="KW-0132">Cell division</keyword>
<name>A0AAV5R3U6_PICKL</name>
<dbReference type="PANTHER" id="PTHR14527:SF2">
    <property type="entry name" value="PROTEIN MIS12 HOMOLOG"/>
    <property type="match status" value="1"/>
</dbReference>
<dbReference type="GO" id="GO:0005634">
    <property type="term" value="C:nucleus"/>
    <property type="evidence" value="ECO:0007669"/>
    <property type="project" value="InterPro"/>
</dbReference>
<keyword evidence="11" id="KW-1185">Reference proteome</keyword>
<evidence type="ECO:0000256" key="7">
    <source>
        <dbReference type="ARBA" id="ARBA00023054"/>
    </source>
</evidence>
<dbReference type="AlphaFoldDB" id="A0AAV5R3U6"/>
<evidence type="ECO:0000256" key="4">
    <source>
        <dbReference type="ARBA" id="ARBA00022618"/>
    </source>
</evidence>
<evidence type="ECO:0000313" key="10">
    <source>
        <dbReference type="EMBL" id="GMM46120.1"/>
    </source>
</evidence>
<evidence type="ECO:0000256" key="9">
    <source>
        <dbReference type="ARBA" id="ARBA00023328"/>
    </source>
</evidence>
<evidence type="ECO:0000256" key="3">
    <source>
        <dbReference type="ARBA" id="ARBA00022454"/>
    </source>
</evidence>
<dbReference type="Proteomes" id="UP001378960">
    <property type="component" value="Unassembled WGS sequence"/>
</dbReference>
<dbReference type="GO" id="GO:0051382">
    <property type="term" value="P:kinetochore assembly"/>
    <property type="evidence" value="ECO:0007669"/>
    <property type="project" value="TreeGrafter"/>
</dbReference>
<evidence type="ECO:0000313" key="11">
    <source>
        <dbReference type="Proteomes" id="UP001378960"/>
    </source>
</evidence>
<dbReference type="EMBL" id="BTGB01000003">
    <property type="protein sequence ID" value="GMM46120.1"/>
    <property type="molecule type" value="Genomic_DNA"/>
</dbReference>
<dbReference type="InterPro" id="IPR008685">
    <property type="entry name" value="Centromere_Mis12"/>
</dbReference>
<dbReference type="Pfam" id="PF05859">
    <property type="entry name" value="Mis12"/>
    <property type="match status" value="1"/>
</dbReference>
<comment type="caution">
    <text evidence="10">The sequence shown here is derived from an EMBL/GenBank/DDBJ whole genome shotgun (WGS) entry which is preliminary data.</text>
</comment>
<dbReference type="GO" id="GO:0000070">
    <property type="term" value="P:mitotic sister chromatid segregation"/>
    <property type="evidence" value="ECO:0007669"/>
    <property type="project" value="TreeGrafter"/>
</dbReference>
<protein>
    <submittedName>
        <fullName evidence="10">MIND complex subunit</fullName>
    </submittedName>
</protein>
<organism evidence="10 11">
    <name type="scientific">Pichia kluyveri</name>
    <name type="common">Yeast</name>
    <dbReference type="NCBI Taxonomy" id="36015"/>
    <lineage>
        <taxon>Eukaryota</taxon>
        <taxon>Fungi</taxon>
        <taxon>Dikarya</taxon>
        <taxon>Ascomycota</taxon>
        <taxon>Saccharomycotina</taxon>
        <taxon>Pichiomycetes</taxon>
        <taxon>Pichiales</taxon>
        <taxon>Pichiaceae</taxon>
        <taxon>Pichia</taxon>
    </lineage>
</organism>
<proteinExistence type="inferred from homology"/>
<dbReference type="GO" id="GO:0000444">
    <property type="term" value="C:MIS12/MIND type complex"/>
    <property type="evidence" value="ECO:0007669"/>
    <property type="project" value="TreeGrafter"/>
</dbReference>